<organism evidence="1">
    <name type="scientific">marine metagenome</name>
    <dbReference type="NCBI Taxonomy" id="408172"/>
    <lineage>
        <taxon>unclassified sequences</taxon>
        <taxon>metagenomes</taxon>
        <taxon>ecological metagenomes</taxon>
    </lineage>
</organism>
<proteinExistence type="predicted"/>
<protein>
    <submittedName>
        <fullName evidence="1">Uncharacterized protein</fullName>
    </submittedName>
</protein>
<evidence type="ECO:0000313" key="1">
    <source>
        <dbReference type="EMBL" id="SVD01020.1"/>
    </source>
</evidence>
<name>A0A382RU66_9ZZZZ</name>
<dbReference type="AlphaFoldDB" id="A0A382RU66"/>
<reference evidence="1" key="1">
    <citation type="submission" date="2018-05" db="EMBL/GenBank/DDBJ databases">
        <authorList>
            <person name="Lanie J.A."/>
            <person name="Ng W.-L."/>
            <person name="Kazmierczak K.M."/>
            <person name="Andrzejewski T.M."/>
            <person name="Davidsen T.M."/>
            <person name="Wayne K.J."/>
            <person name="Tettelin H."/>
            <person name="Glass J.I."/>
            <person name="Rusch D."/>
            <person name="Podicherti R."/>
            <person name="Tsui H.-C.T."/>
            <person name="Winkler M.E."/>
        </authorList>
    </citation>
    <scope>NUCLEOTIDE SEQUENCE</scope>
</reference>
<accession>A0A382RU66</accession>
<dbReference type="EMBL" id="UINC01124104">
    <property type="protein sequence ID" value="SVD01020.1"/>
    <property type="molecule type" value="Genomic_DNA"/>
</dbReference>
<feature type="non-terminal residue" evidence="1">
    <location>
        <position position="118"/>
    </location>
</feature>
<sequence length="118" mass="13618">MPRAIDLKEPRWYVVSEAKITNPCNKNEEGKRDCSLGKENPSWPDGYTYLDRFLDDIKKLNGGDVVFVAMTIDDYELMSFNMQELRRYLREVQEVVIYYRNVTIKNPDGSTTQGVGAS</sequence>
<gene>
    <name evidence="1" type="ORF">METZ01_LOCUS353874</name>
</gene>